<dbReference type="Proteomes" id="UP000001399">
    <property type="component" value="Chromosome"/>
</dbReference>
<reference evidence="2" key="1">
    <citation type="journal article" date="2011" name="J. Bacteriol.">
        <title>Genome sequences of eight morphologically diverse alphaproteobacteria.</title>
        <authorList>
            <consortium name="US DOE Joint Genome Institute"/>
            <person name="Brown P.J."/>
            <person name="Kysela D.T."/>
            <person name="Buechlein A."/>
            <person name="Hemmerich C."/>
            <person name="Brun Y.V."/>
        </authorList>
    </citation>
    <scope>NUCLEOTIDE SEQUENCE [LARGE SCALE GENOMIC DNA]</scope>
    <source>
        <strain evidence="2">ATCC 17100 / ATH 3.1.1 / DSM 162 / LMG 4299</strain>
    </source>
</reference>
<dbReference type="KEGG" id="rva:Rvan_3064"/>
<dbReference type="STRING" id="648757.Rvan_3064"/>
<name>E3I0E9_RHOVT</name>
<keyword evidence="2" id="KW-1185">Reference proteome</keyword>
<protein>
    <submittedName>
        <fullName evidence="1">Uncharacterized protein</fullName>
    </submittedName>
</protein>
<evidence type="ECO:0000313" key="1">
    <source>
        <dbReference type="EMBL" id="ADP72267.1"/>
    </source>
</evidence>
<evidence type="ECO:0000313" key="2">
    <source>
        <dbReference type="Proteomes" id="UP000001399"/>
    </source>
</evidence>
<organism evidence="1 2">
    <name type="scientific">Rhodomicrobium vannielii (strain ATCC 17100 / DSM 162 / LMG 4299 / NCIMB 10020 / ATH 3.1.1)</name>
    <dbReference type="NCBI Taxonomy" id="648757"/>
    <lineage>
        <taxon>Bacteria</taxon>
        <taxon>Pseudomonadati</taxon>
        <taxon>Pseudomonadota</taxon>
        <taxon>Alphaproteobacteria</taxon>
        <taxon>Hyphomicrobiales</taxon>
        <taxon>Hyphomicrobiaceae</taxon>
        <taxon>Rhodomicrobium</taxon>
    </lineage>
</organism>
<gene>
    <name evidence="1" type="ordered locus">Rvan_3064</name>
</gene>
<accession>E3I0E9</accession>
<dbReference type="HOGENOM" id="CLU_2424991_0_0_5"/>
<dbReference type="AlphaFoldDB" id="E3I0E9"/>
<proteinExistence type="predicted"/>
<dbReference type="EMBL" id="CP002292">
    <property type="protein sequence ID" value="ADP72267.1"/>
    <property type="molecule type" value="Genomic_DNA"/>
</dbReference>
<sequence length="91" mass="9678">MPDTAPFISSKSEREVDIVVESRLADGPVSSSKRCGETTIPWRFIVQGFNIPAALPSTLAVLPNPDGSMPVGDCQIHHLILLGGLAKQKPA</sequence>